<keyword evidence="2" id="KW-1185">Reference proteome</keyword>
<organism evidence="1 2">
    <name type="scientific">Penicillium crustosum</name>
    <name type="common">Blue mold fungus</name>
    <dbReference type="NCBI Taxonomy" id="36656"/>
    <lineage>
        <taxon>Eukaryota</taxon>
        <taxon>Fungi</taxon>
        <taxon>Dikarya</taxon>
        <taxon>Ascomycota</taxon>
        <taxon>Pezizomycotina</taxon>
        <taxon>Eurotiomycetes</taxon>
        <taxon>Eurotiomycetidae</taxon>
        <taxon>Eurotiales</taxon>
        <taxon>Aspergillaceae</taxon>
        <taxon>Penicillium</taxon>
    </lineage>
</organism>
<protein>
    <submittedName>
        <fullName evidence="1">Uncharacterized protein</fullName>
    </submittedName>
</protein>
<dbReference type="EMBL" id="JAAOZQ010000188">
    <property type="protein sequence ID" value="KAF7515291.1"/>
    <property type="molecule type" value="Genomic_DNA"/>
</dbReference>
<proteinExistence type="predicted"/>
<dbReference type="AlphaFoldDB" id="A0A9P5KXP8"/>
<accession>A0A9P5KXP8</accession>
<dbReference type="Proteomes" id="UP000701341">
    <property type="component" value="Unassembled WGS sequence"/>
</dbReference>
<name>A0A9P5KXP8_PENCR</name>
<reference evidence="1" key="1">
    <citation type="submission" date="2020-02" db="EMBL/GenBank/DDBJ databases">
        <authorList>
            <person name="Lichtner F.J."/>
        </authorList>
    </citation>
    <scope>NUCLEOTIDE SEQUENCE</scope>
    <source>
        <strain evidence="1">G10</strain>
    </source>
</reference>
<dbReference type="Gene3D" id="3.40.50.720">
    <property type="entry name" value="NAD(P)-binding Rossmann-like Domain"/>
    <property type="match status" value="1"/>
</dbReference>
<evidence type="ECO:0000313" key="1">
    <source>
        <dbReference type="EMBL" id="KAF7515291.1"/>
    </source>
</evidence>
<gene>
    <name evidence="1" type="ORF">PCG10_003408</name>
</gene>
<sequence length="117" mass="12681">MASTPTRLLAAVHIQDLIEAHIRALDPKIVDVSKYLLVKESTTVPKISRFVKKHYPDAGSVITEDAQGVLDRTNATKAETEPEINEMVPIRGQGAGCDGLAAWLSQECVGQELNNSV</sequence>
<evidence type="ECO:0000313" key="2">
    <source>
        <dbReference type="Proteomes" id="UP000701341"/>
    </source>
</evidence>
<comment type="caution">
    <text evidence="1">The sequence shown here is derived from an EMBL/GenBank/DDBJ whole genome shotgun (WGS) entry which is preliminary data.</text>
</comment>